<gene>
    <name evidence="2" type="ORF">IN07_11415</name>
</gene>
<name>A0A098Y7Z1_9ACTN</name>
<reference evidence="2 3" key="1">
    <citation type="submission" date="2014-07" db="EMBL/GenBank/DDBJ databases">
        <title>Biosystematic studies on Modestobacter strains isolated from extreme hyper-arid desert soil and from historic building.</title>
        <authorList>
            <person name="Bukarasam K."/>
            <person name="Bull A."/>
            <person name="Girard G."/>
            <person name="van Wezel G."/>
            <person name="Goodfellow M."/>
        </authorList>
    </citation>
    <scope>NUCLEOTIDE SEQUENCE [LARGE SCALE GENOMIC DNA]</scope>
    <source>
        <strain evidence="2 3">KNN45-2b</strain>
    </source>
</reference>
<organism evidence="2 3">
    <name type="scientific">Modestobacter caceresii</name>
    <dbReference type="NCBI Taxonomy" id="1522368"/>
    <lineage>
        <taxon>Bacteria</taxon>
        <taxon>Bacillati</taxon>
        <taxon>Actinomycetota</taxon>
        <taxon>Actinomycetes</taxon>
        <taxon>Geodermatophilales</taxon>
        <taxon>Geodermatophilaceae</taxon>
        <taxon>Modestobacter</taxon>
    </lineage>
</organism>
<evidence type="ECO:0000313" key="2">
    <source>
        <dbReference type="EMBL" id="KGH46609.1"/>
    </source>
</evidence>
<evidence type="ECO:0000259" key="1">
    <source>
        <dbReference type="PROSITE" id="PS51819"/>
    </source>
</evidence>
<dbReference type="PROSITE" id="PS51819">
    <property type="entry name" value="VOC"/>
    <property type="match status" value="1"/>
</dbReference>
<dbReference type="STRING" id="1522368.IN07_11415"/>
<proteinExistence type="predicted"/>
<dbReference type="Gene3D" id="3.10.180.10">
    <property type="entry name" value="2,3-Dihydroxybiphenyl 1,2-Dioxygenase, domain 1"/>
    <property type="match status" value="1"/>
</dbReference>
<dbReference type="InterPro" id="IPR029068">
    <property type="entry name" value="Glyas_Bleomycin-R_OHBP_Dase"/>
</dbReference>
<dbReference type="InterPro" id="IPR004360">
    <property type="entry name" value="Glyas_Fos-R_dOase_dom"/>
</dbReference>
<dbReference type="OrthoDB" id="4265398at2"/>
<dbReference type="PANTHER" id="PTHR36503:SF2">
    <property type="entry name" value="BLR2408 PROTEIN"/>
    <property type="match status" value="1"/>
</dbReference>
<dbReference type="AlphaFoldDB" id="A0A098Y7Z1"/>
<dbReference type="Proteomes" id="UP000029713">
    <property type="component" value="Unassembled WGS sequence"/>
</dbReference>
<feature type="domain" description="VOC" evidence="1">
    <location>
        <begin position="2"/>
        <end position="126"/>
    </location>
</feature>
<accession>A0A098Y7Z1</accession>
<dbReference type="PANTHER" id="PTHR36503">
    <property type="entry name" value="BLR2520 PROTEIN"/>
    <property type="match status" value="1"/>
</dbReference>
<dbReference type="Pfam" id="PF00903">
    <property type="entry name" value="Glyoxalase"/>
    <property type="match status" value="1"/>
</dbReference>
<dbReference type="SUPFAM" id="SSF54593">
    <property type="entry name" value="Glyoxalase/Bleomycin resistance protein/Dihydroxybiphenyl dioxygenase"/>
    <property type="match status" value="1"/>
</dbReference>
<keyword evidence="3" id="KW-1185">Reference proteome</keyword>
<comment type="caution">
    <text evidence="2">The sequence shown here is derived from an EMBL/GenBank/DDBJ whole genome shotgun (WGS) entry which is preliminary data.</text>
</comment>
<dbReference type="InterPro" id="IPR037523">
    <property type="entry name" value="VOC_core"/>
</dbReference>
<sequence length="133" mass="14315">MRMIFVNLPVTDLDRATAFYTALGWTRNAEFSDASTASMEVEENIVVMLLTREKFAGFLAGQIGDPAQATSVLHAVSAADRAECDDLLSRALAAGGKPWQPAQDHGFMYGTSFTDPDGNVWEAVWMDPAALGG</sequence>
<dbReference type="EMBL" id="JPMX01000044">
    <property type="protein sequence ID" value="KGH46609.1"/>
    <property type="molecule type" value="Genomic_DNA"/>
</dbReference>
<evidence type="ECO:0000313" key="3">
    <source>
        <dbReference type="Proteomes" id="UP000029713"/>
    </source>
</evidence>
<protein>
    <submittedName>
        <fullName evidence="2">Glyoxalase</fullName>
    </submittedName>
</protein>